<keyword evidence="2" id="KW-1185">Reference proteome</keyword>
<dbReference type="OrthoDB" id="9810827at2"/>
<dbReference type="EMBL" id="QASA01000001">
    <property type="protein sequence ID" value="RDC62768.1"/>
    <property type="molecule type" value="Genomic_DNA"/>
</dbReference>
<dbReference type="Gene3D" id="3.30.530.20">
    <property type="match status" value="1"/>
</dbReference>
<protein>
    <recommendedName>
        <fullName evidence="3">Polyketide cyclase/dehydrase</fullName>
    </recommendedName>
</protein>
<dbReference type="Pfam" id="PF10604">
    <property type="entry name" value="Polyketide_cyc2"/>
    <property type="match status" value="1"/>
</dbReference>
<dbReference type="InterPro" id="IPR019587">
    <property type="entry name" value="Polyketide_cyclase/dehydratase"/>
</dbReference>
<reference evidence="1 2" key="1">
    <citation type="submission" date="2018-04" db="EMBL/GenBank/DDBJ databases">
        <title>Adhaeribacter sp. HMF7616 genome sequencing and assembly.</title>
        <authorList>
            <person name="Kang H."/>
            <person name="Kang J."/>
            <person name="Cha I."/>
            <person name="Kim H."/>
            <person name="Joh K."/>
        </authorList>
    </citation>
    <scope>NUCLEOTIDE SEQUENCE [LARGE SCALE GENOMIC DNA]</scope>
    <source>
        <strain evidence="1 2">HMF7616</strain>
    </source>
</reference>
<evidence type="ECO:0000313" key="2">
    <source>
        <dbReference type="Proteomes" id="UP000253919"/>
    </source>
</evidence>
<accession>A0A369QKI0</accession>
<dbReference type="Proteomes" id="UP000253919">
    <property type="component" value="Unassembled WGS sequence"/>
</dbReference>
<dbReference type="AlphaFoldDB" id="A0A369QKI0"/>
<evidence type="ECO:0000313" key="1">
    <source>
        <dbReference type="EMBL" id="RDC62768.1"/>
    </source>
</evidence>
<comment type="caution">
    <text evidence="1">The sequence shown here is derived from an EMBL/GenBank/DDBJ whole genome shotgun (WGS) entry which is preliminary data.</text>
</comment>
<name>A0A369QKI0_9BACT</name>
<dbReference type="RefSeq" id="WP_115375488.1">
    <property type="nucleotide sequence ID" value="NZ_QASA01000001.1"/>
</dbReference>
<proteinExistence type="predicted"/>
<sequence>MKVINPNAPVKCSKSITINTDSKTVWAILTNINHRANWQKEISQPKLHGELKPETTFDWKISGAKIYSTLHTVKPNSQFGWIGKTFGMFAIHNWTLTEVDGKTTIQVEESMSGLLASLFKKNFNKSLEKGMQQWLYLLKQECEK</sequence>
<dbReference type="InterPro" id="IPR023393">
    <property type="entry name" value="START-like_dom_sf"/>
</dbReference>
<dbReference type="SUPFAM" id="SSF55961">
    <property type="entry name" value="Bet v1-like"/>
    <property type="match status" value="1"/>
</dbReference>
<organism evidence="1 2">
    <name type="scientific">Adhaeribacter pallidiroseus</name>
    <dbReference type="NCBI Taxonomy" id="2072847"/>
    <lineage>
        <taxon>Bacteria</taxon>
        <taxon>Pseudomonadati</taxon>
        <taxon>Bacteroidota</taxon>
        <taxon>Cytophagia</taxon>
        <taxon>Cytophagales</taxon>
        <taxon>Hymenobacteraceae</taxon>
        <taxon>Adhaeribacter</taxon>
    </lineage>
</organism>
<gene>
    <name evidence="1" type="ORF">AHMF7616_01362</name>
</gene>
<evidence type="ECO:0008006" key="3">
    <source>
        <dbReference type="Google" id="ProtNLM"/>
    </source>
</evidence>